<organism evidence="1 2">
    <name type="scientific">Stylosanthes scabra</name>
    <dbReference type="NCBI Taxonomy" id="79078"/>
    <lineage>
        <taxon>Eukaryota</taxon>
        <taxon>Viridiplantae</taxon>
        <taxon>Streptophyta</taxon>
        <taxon>Embryophyta</taxon>
        <taxon>Tracheophyta</taxon>
        <taxon>Spermatophyta</taxon>
        <taxon>Magnoliopsida</taxon>
        <taxon>eudicotyledons</taxon>
        <taxon>Gunneridae</taxon>
        <taxon>Pentapetalae</taxon>
        <taxon>rosids</taxon>
        <taxon>fabids</taxon>
        <taxon>Fabales</taxon>
        <taxon>Fabaceae</taxon>
        <taxon>Papilionoideae</taxon>
        <taxon>50 kb inversion clade</taxon>
        <taxon>dalbergioids sensu lato</taxon>
        <taxon>Dalbergieae</taxon>
        <taxon>Pterocarpus clade</taxon>
        <taxon>Stylosanthes</taxon>
    </lineage>
</organism>
<gene>
    <name evidence="1" type="ORF">PIB30_033749</name>
</gene>
<comment type="caution">
    <text evidence="1">The sequence shown here is derived from an EMBL/GenBank/DDBJ whole genome shotgun (WGS) entry which is preliminary data.</text>
</comment>
<accession>A0ABU6RCS7</accession>
<keyword evidence="2" id="KW-1185">Reference proteome</keyword>
<dbReference type="Proteomes" id="UP001341840">
    <property type="component" value="Unassembled WGS sequence"/>
</dbReference>
<evidence type="ECO:0000313" key="1">
    <source>
        <dbReference type="EMBL" id="MED6121826.1"/>
    </source>
</evidence>
<protein>
    <submittedName>
        <fullName evidence="1">Uncharacterized protein</fullName>
    </submittedName>
</protein>
<name>A0ABU6RCS7_9FABA</name>
<proteinExistence type="predicted"/>
<sequence length="124" mass="13898">MKGNMMISVSLKNNQSAEILCPTSFTDSHRDSFTTKPTRTNIPTSWKHATTCLVPRKLHSTALVISLVYEQQSFDSSRSFNMRGIGKDGVRCANTAPGIDLNFNTSSIQEDEEAARYTRYRDSD</sequence>
<dbReference type="EMBL" id="JASCZI010030362">
    <property type="protein sequence ID" value="MED6121826.1"/>
    <property type="molecule type" value="Genomic_DNA"/>
</dbReference>
<reference evidence="1 2" key="1">
    <citation type="journal article" date="2023" name="Plants (Basel)">
        <title>Bridging the Gap: Combining Genomics and Transcriptomics Approaches to Understand Stylosanthes scabra, an Orphan Legume from the Brazilian Caatinga.</title>
        <authorList>
            <person name="Ferreira-Neto J.R.C."/>
            <person name="da Silva M.D."/>
            <person name="Binneck E."/>
            <person name="de Melo N.F."/>
            <person name="da Silva R.H."/>
            <person name="de Melo A.L.T.M."/>
            <person name="Pandolfi V."/>
            <person name="Bustamante F.O."/>
            <person name="Brasileiro-Vidal A.C."/>
            <person name="Benko-Iseppon A.M."/>
        </authorList>
    </citation>
    <scope>NUCLEOTIDE SEQUENCE [LARGE SCALE GENOMIC DNA]</scope>
    <source>
        <tissue evidence="1">Leaves</tissue>
    </source>
</reference>
<evidence type="ECO:0000313" key="2">
    <source>
        <dbReference type="Proteomes" id="UP001341840"/>
    </source>
</evidence>